<organism evidence="7 8">
    <name type="scientific">Gracilibacillus kekensis</name>
    <dbReference type="NCBI Taxonomy" id="1027249"/>
    <lineage>
        <taxon>Bacteria</taxon>
        <taxon>Bacillati</taxon>
        <taxon>Bacillota</taxon>
        <taxon>Bacilli</taxon>
        <taxon>Bacillales</taxon>
        <taxon>Bacillaceae</taxon>
        <taxon>Gracilibacillus</taxon>
    </lineage>
</organism>
<evidence type="ECO:0000256" key="4">
    <source>
        <dbReference type="ARBA" id="ARBA00022989"/>
    </source>
</evidence>
<dbReference type="GO" id="GO:0035435">
    <property type="term" value="P:phosphate ion transmembrane transport"/>
    <property type="evidence" value="ECO:0007669"/>
    <property type="project" value="TreeGrafter"/>
</dbReference>
<feature type="transmembrane region" description="Helical" evidence="6">
    <location>
        <begin position="41"/>
        <end position="64"/>
    </location>
</feature>
<dbReference type="Proteomes" id="UP000184184">
    <property type="component" value="Unassembled WGS sequence"/>
</dbReference>
<feature type="transmembrane region" description="Helical" evidence="6">
    <location>
        <begin position="125"/>
        <end position="144"/>
    </location>
</feature>
<dbReference type="RefSeq" id="WP_073203221.1">
    <property type="nucleotide sequence ID" value="NZ_FRCZ01000010.1"/>
</dbReference>
<feature type="transmembrane region" description="Helical" evidence="6">
    <location>
        <begin position="203"/>
        <end position="224"/>
    </location>
</feature>
<dbReference type="Pfam" id="PF01384">
    <property type="entry name" value="PHO4"/>
    <property type="match status" value="2"/>
</dbReference>
<comment type="subcellular location">
    <subcellularLocation>
        <location evidence="1 6">Membrane</location>
        <topology evidence="1 6">Multi-pass membrane protein</topology>
    </subcellularLocation>
</comment>
<evidence type="ECO:0000313" key="8">
    <source>
        <dbReference type="Proteomes" id="UP000184184"/>
    </source>
</evidence>
<protein>
    <recommendedName>
        <fullName evidence="6">Phosphate transporter</fullName>
    </recommendedName>
</protein>
<dbReference type="AlphaFoldDB" id="A0A1M7QV14"/>
<keyword evidence="2 6" id="KW-0813">Transport</keyword>
<reference evidence="7 8" key="1">
    <citation type="submission" date="2016-11" db="EMBL/GenBank/DDBJ databases">
        <authorList>
            <person name="Jaros S."/>
            <person name="Januszkiewicz K."/>
            <person name="Wedrychowicz H."/>
        </authorList>
    </citation>
    <scope>NUCLEOTIDE SEQUENCE [LARGE SCALE GENOMIC DNA]</scope>
    <source>
        <strain evidence="7 8">CGMCC 1.10681</strain>
    </source>
</reference>
<feature type="transmembrane region" description="Helical" evidence="6">
    <location>
        <begin position="165"/>
        <end position="183"/>
    </location>
</feature>
<evidence type="ECO:0000313" key="7">
    <source>
        <dbReference type="EMBL" id="SHN35654.1"/>
    </source>
</evidence>
<evidence type="ECO:0000256" key="6">
    <source>
        <dbReference type="RuleBase" id="RU363058"/>
    </source>
</evidence>
<dbReference type="GO" id="GO:0016020">
    <property type="term" value="C:membrane"/>
    <property type="evidence" value="ECO:0007669"/>
    <property type="project" value="UniProtKB-SubCell"/>
</dbReference>
<feature type="transmembrane region" description="Helical" evidence="6">
    <location>
        <begin position="236"/>
        <end position="256"/>
    </location>
</feature>
<accession>A0A1M7QV14</accession>
<dbReference type="PANTHER" id="PTHR11101">
    <property type="entry name" value="PHOSPHATE TRANSPORTER"/>
    <property type="match status" value="1"/>
</dbReference>
<dbReference type="EMBL" id="FRCZ01000010">
    <property type="protein sequence ID" value="SHN35654.1"/>
    <property type="molecule type" value="Genomic_DNA"/>
</dbReference>
<keyword evidence="4 6" id="KW-1133">Transmembrane helix</keyword>
<dbReference type="GO" id="GO:0005315">
    <property type="term" value="F:phosphate transmembrane transporter activity"/>
    <property type="evidence" value="ECO:0007669"/>
    <property type="project" value="InterPro"/>
</dbReference>
<evidence type="ECO:0000256" key="5">
    <source>
        <dbReference type="ARBA" id="ARBA00023136"/>
    </source>
</evidence>
<keyword evidence="5 6" id="KW-0472">Membrane</keyword>
<feature type="transmembrane region" description="Helical" evidence="6">
    <location>
        <begin position="76"/>
        <end position="98"/>
    </location>
</feature>
<dbReference type="InterPro" id="IPR001204">
    <property type="entry name" value="Phos_transporter"/>
</dbReference>
<sequence>MFTVIAFAAACIFAFNIGASGSAASMSIVYGSHVVNKRINALLIAGIGAVIGAVFGGQFVTNTLGKGIIPEQILDVKVACIILLVAAFTILITNYIGIPLSTSEVTVGAIIGVGLSYQQLNTNTVLWIISFWVIVPVVAFLFTFCLERLRLLFQKYIDFRPPRKILAILLLITGIVEAIAAGMNNVANALGPLVGAGIASMEFGLPFMAVIVALGSIFFGGRVLETNARKITSLSLGNGIVISSATGSLVVGASLLGVPIPMTQITTSAIVGISASNDLTLVWKQKIIHQIAKVWVTSPIVSLISAFSLTEILVQYSFDQVILLFLAILATYILVRFRETPTKIIPGKGWDHHGKSIYSGSRSRR</sequence>
<evidence type="ECO:0000256" key="3">
    <source>
        <dbReference type="ARBA" id="ARBA00022692"/>
    </source>
</evidence>
<keyword evidence="6" id="KW-0592">Phosphate transport</keyword>
<keyword evidence="3 6" id="KW-0812">Transmembrane</keyword>
<dbReference type="OrthoDB" id="19855at2"/>
<proteinExistence type="inferred from homology"/>
<comment type="similarity">
    <text evidence="6">Belongs to the inorganic phosphate transporter (PiT) (TC 2.A.20) family.</text>
</comment>
<name>A0A1M7QV14_9BACI</name>
<dbReference type="STRING" id="1027249.SAMN05216179_3626"/>
<evidence type="ECO:0000256" key="2">
    <source>
        <dbReference type="ARBA" id="ARBA00022448"/>
    </source>
</evidence>
<dbReference type="PANTHER" id="PTHR11101:SF80">
    <property type="entry name" value="PHOSPHATE TRANSPORTER"/>
    <property type="match status" value="1"/>
</dbReference>
<evidence type="ECO:0000256" key="1">
    <source>
        <dbReference type="ARBA" id="ARBA00004141"/>
    </source>
</evidence>
<feature type="transmembrane region" description="Helical" evidence="6">
    <location>
        <begin position="320"/>
        <end position="337"/>
    </location>
</feature>
<gene>
    <name evidence="7" type="ORF">SAMN05216179_3626</name>
</gene>
<keyword evidence="8" id="KW-1185">Reference proteome</keyword>